<proteinExistence type="predicted"/>
<sequence length="112" mass="12786">MHNFTLDTKSTSMTWKHPNSPVTKKIQSVALRREDCADSVLGRKGCHFDLFLHFRDHCSRICDTLTKLMSAIRRKRPGFLSRGVLFLDDNALGTDFYQDGFLILISHGTTNI</sequence>
<organism evidence="1 2">
    <name type="scientific">Araneus ventricosus</name>
    <name type="common">Orbweaver spider</name>
    <name type="synonym">Epeira ventricosa</name>
    <dbReference type="NCBI Taxonomy" id="182803"/>
    <lineage>
        <taxon>Eukaryota</taxon>
        <taxon>Metazoa</taxon>
        <taxon>Ecdysozoa</taxon>
        <taxon>Arthropoda</taxon>
        <taxon>Chelicerata</taxon>
        <taxon>Arachnida</taxon>
        <taxon>Araneae</taxon>
        <taxon>Araneomorphae</taxon>
        <taxon>Entelegynae</taxon>
        <taxon>Araneoidea</taxon>
        <taxon>Araneidae</taxon>
        <taxon>Araneus</taxon>
    </lineage>
</organism>
<dbReference type="OrthoDB" id="6469402at2759"/>
<dbReference type="EMBL" id="BGPR01000843">
    <property type="protein sequence ID" value="GBM37555.1"/>
    <property type="molecule type" value="Genomic_DNA"/>
</dbReference>
<dbReference type="Proteomes" id="UP000499080">
    <property type="component" value="Unassembled WGS sequence"/>
</dbReference>
<gene>
    <name evidence="1" type="ORF">AVEN_4216_1</name>
</gene>
<name>A0A4Y2FBD3_ARAVE</name>
<keyword evidence="2" id="KW-1185">Reference proteome</keyword>
<reference evidence="1 2" key="1">
    <citation type="journal article" date="2019" name="Sci. Rep.">
        <title>Orb-weaving spider Araneus ventricosus genome elucidates the spidroin gene catalogue.</title>
        <authorList>
            <person name="Kono N."/>
            <person name="Nakamura H."/>
            <person name="Ohtoshi R."/>
            <person name="Moran D.A.P."/>
            <person name="Shinohara A."/>
            <person name="Yoshida Y."/>
            <person name="Fujiwara M."/>
            <person name="Mori M."/>
            <person name="Tomita M."/>
            <person name="Arakawa K."/>
        </authorList>
    </citation>
    <scope>NUCLEOTIDE SEQUENCE [LARGE SCALE GENOMIC DNA]</scope>
</reference>
<accession>A0A4Y2FBD3</accession>
<evidence type="ECO:0000313" key="1">
    <source>
        <dbReference type="EMBL" id="GBM37555.1"/>
    </source>
</evidence>
<dbReference type="AlphaFoldDB" id="A0A4Y2FBD3"/>
<comment type="caution">
    <text evidence="1">The sequence shown here is derived from an EMBL/GenBank/DDBJ whole genome shotgun (WGS) entry which is preliminary data.</text>
</comment>
<protein>
    <submittedName>
        <fullName evidence="1">Uncharacterized protein</fullName>
    </submittedName>
</protein>
<evidence type="ECO:0000313" key="2">
    <source>
        <dbReference type="Proteomes" id="UP000499080"/>
    </source>
</evidence>